<evidence type="ECO:0000313" key="2">
    <source>
        <dbReference type="Proteomes" id="UP000291084"/>
    </source>
</evidence>
<dbReference type="EMBL" id="AP015037">
    <property type="protein sequence ID" value="BAT84685.1"/>
    <property type="molecule type" value="Genomic_DNA"/>
</dbReference>
<accession>A0A0S3RVZ8</accession>
<dbReference type="Proteomes" id="UP000291084">
    <property type="component" value="Chromosome 4"/>
</dbReference>
<keyword evidence="2" id="KW-1185">Reference proteome</keyword>
<organism evidence="1 2">
    <name type="scientific">Vigna angularis var. angularis</name>
    <dbReference type="NCBI Taxonomy" id="157739"/>
    <lineage>
        <taxon>Eukaryota</taxon>
        <taxon>Viridiplantae</taxon>
        <taxon>Streptophyta</taxon>
        <taxon>Embryophyta</taxon>
        <taxon>Tracheophyta</taxon>
        <taxon>Spermatophyta</taxon>
        <taxon>Magnoliopsida</taxon>
        <taxon>eudicotyledons</taxon>
        <taxon>Gunneridae</taxon>
        <taxon>Pentapetalae</taxon>
        <taxon>rosids</taxon>
        <taxon>fabids</taxon>
        <taxon>Fabales</taxon>
        <taxon>Fabaceae</taxon>
        <taxon>Papilionoideae</taxon>
        <taxon>50 kb inversion clade</taxon>
        <taxon>NPAAA clade</taxon>
        <taxon>indigoferoid/millettioid clade</taxon>
        <taxon>Phaseoleae</taxon>
        <taxon>Vigna</taxon>
    </lineage>
</organism>
<proteinExistence type="predicted"/>
<protein>
    <submittedName>
        <fullName evidence="1">Uncharacterized protein</fullName>
    </submittedName>
</protein>
<sequence length="116" mass="13354">MLNQIHLLLQFFKGLELDTQCSEPNTVFLKILRRSGTEYHAPGTEYHALGTEYASVIKNVSTQIRRRPSALFFSSEHERICISLLSKPHEQLNLFMRTQSKRFVISVSDGTTRSVR</sequence>
<gene>
    <name evidence="1" type="primary">Vigan.04G212200</name>
    <name evidence="1" type="ORF">VIGAN_04212200</name>
</gene>
<evidence type="ECO:0000313" key="1">
    <source>
        <dbReference type="EMBL" id="BAT84685.1"/>
    </source>
</evidence>
<name>A0A0S3RVZ8_PHAAN</name>
<dbReference type="AlphaFoldDB" id="A0A0S3RVZ8"/>
<reference evidence="1 2" key="1">
    <citation type="journal article" date="2015" name="Sci. Rep.">
        <title>The power of single molecule real-time sequencing technology in the de novo assembly of a eukaryotic genome.</title>
        <authorList>
            <person name="Sakai H."/>
            <person name="Naito K."/>
            <person name="Ogiso-Tanaka E."/>
            <person name="Takahashi Y."/>
            <person name="Iseki K."/>
            <person name="Muto C."/>
            <person name="Satou K."/>
            <person name="Teruya K."/>
            <person name="Shiroma A."/>
            <person name="Shimoji M."/>
            <person name="Hirano T."/>
            <person name="Itoh T."/>
            <person name="Kaga A."/>
            <person name="Tomooka N."/>
        </authorList>
    </citation>
    <scope>NUCLEOTIDE SEQUENCE [LARGE SCALE GENOMIC DNA]</scope>
    <source>
        <strain evidence="2">cv. Shumari</strain>
    </source>
</reference>